<dbReference type="Proteomes" id="UP000273675">
    <property type="component" value="Unassembled WGS sequence"/>
</dbReference>
<evidence type="ECO:0000256" key="2">
    <source>
        <dbReference type="ARBA" id="ARBA00023315"/>
    </source>
</evidence>
<evidence type="ECO:0000256" key="1">
    <source>
        <dbReference type="ARBA" id="ARBA00022679"/>
    </source>
</evidence>
<dbReference type="GO" id="GO:0044550">
    <property type="term" value="P:secondary metabolite biosynthetic process"/>
    <property type="evidence" value="ECO:0007669"/>
    <property type="project" value="TreeGrafter"/>
</dbReference>
<keyword evidence="1" id="KW-0808">Transferase</keyword>
<proteinExistence type="predicted"/>
<dbReference type="Gene3D" id="3.40.47.10">
    <property type="match status" value="1"/>
</dbReference>
<dbReference type="Pfam" id="PF08541">
    <property type="entry name" value="ACP_syn_III_C"/>
    <property type="match status" value="1"/>
</dbReference>
<dbReference type="GO" id="GO:0006633">
    <property type="term" value="P:fatty acid biosynthetic process"/>
    <property type="evidence" value="ECO:0007669"/>
    <property type="project" value="InterPro"/>
</dbReference>
<evidence type="ECO:0000259" key="4">
    <source>
        <dbReference type="Pfam" id="PF08545"/>
    </source>
</evidence>
<dbReference type="EMBL" id="RBIM01000002">
    <property type="protein sequence ID" value="RKR03217.1"/>
    <property type="molecule type" value="Genomic_DNA"/>
</dbReference>
<gene>
    <name evidence="5" type="ORF">C7435_1169</name>
</gene>
<dbReference type="RefSeq" id="WP_121210362.1">
    <property type="nucleotide sequence ID" value="NZ_RBIM01000002.1"/>
</dbReference>
<dbReference type="SUPFAM" id="SSF53901">
    <property type="entry name" value="Thiolase-like"/>
    <property type="match status" value="1"/>
</dbReference>
<dbReference type="Pfam" id="PF08545">
    <property type="entry name" value="ACP_syn_III"/>
    <property type="match status" value="1"/>
</dbReference>
<evidence type="ECO:0000313" key="5">
    <source>
        <dbReference type="EMBL" id="RKR03217.1"/>
    </source>
</evidence>
<dbReference type="InterPro" id="IPR020615">
    <property type="entry name" value="Thiolase_acyl_enz_int_AS"/>
</dbReference>
<dbReference type="InterPro" id="IPR013751">
    <property type="entry name" value="ACP_syn_III_N"/>
</dbReference>
<feature type="domain" description="Beta-ketoacyl-[acyl-carrier-protein] synthase III C-terminal" evidence="3">
    <location>
        <begin position="269"/>
        <end position="356"/>
    </location>
</feature>
<dbReference type="PANTHER" id="PTHR34069:SF2">
    <property type="entry name" value="BETA-KETOACYL-[ACYL-CARRIER-PROTEIN] SYNTHASE III"/>
    <property type="match status" value="1"/>
</dbReference>
<dbReference type="AlphaFoldDB" id="A0A495DLN1"/>
<dbReference type="GO" id="GO:0004315">
    <property type="term" value="F:3-oxoacyl-[acyl-carrier-protein] synthase activity"/>
    <property type="evidence" value="ECO:0007669"/>
    <property type="project" value="InterPro"/>
</dbReference>
<feature type="domain" description="Beta-ketoacyl-[acyl-carrier-protein] synthase III N-terminal" evidence="4">
    <location>
        <begin position="124"/>
        <end position="189"/>
    </location>
</feature>
<dbReference type="OrthoDB" id="4336181at2"/>
<dbReference type="InterPro" id="IPR013747">
    <property type="entry name" value="ACP_syn_III_C"/>
</dbReference>
<accession>A0A495DLN1</accession>
<dbReference type="PROSITE" id="PS00098">
    <property type="entry name" value="THIOLASE_1"/>
    <property type="match status" value="1"/>
</dbReference>
<keyword evidence="2" id="KW-0012">Acyltransferase</keyword>
<reference evidence="5 6" key="1">
    <citation type="submission" date="2018-10" db="EMBL/GenBank/DDBJ databases">
        <title>Genomic Encyclopedia of Type Strains, Phase IV (KMG-IV): sequencing the most valuable type-strain genomes for metagenomic binning, comparative biology and taxonomic classification.</title>
        <authorList>
            <person name="Goeker M."/>
        </authorList>
    </citation>
    <scope>NUCLEOTIDE SEQUENCE [LARGE SCALE GENOMIC DNA]</scope>
    <source>
        <strain evidence="5 6">DSM 4734</strain>
    </source>
</reference>
<comment type="caution">
    <text evidence="5">The sequence shown here is derived from an EMBL/GenBank/DDBJ whole genome shotgun (WGS) entry which is preliminary data.</text>
</comment>
<dbReference type="PANTHER" id="PTHR34069">
    <property type="entry name" value="3-OXOACYL-[ACYL-CARRIER-PROTEIN] SYNTHASE 3"/>
    <property type="match status" value="1"/>
</dbReference>
<protein>
    <submittedName>
        <fullName evidence="5">3-oxoacyl-[acyl-carrier-protein] synthase-3</fullName>
    </submittedName>
</protein>
<dbReference type="CDD" id="cd00830">
    <property type="entry name" value="KAS_III"/>
    <property type="match status" value="1"/>
</dbReference>
<dbReference type="InterPro" id="IPR016039">
    <property type="entry name" value="Thiolase-like"/>
</dbReference>
<organism evidence="5 6">
    <name type="scientific">Maricaulis maris</name>
    <dbReference type="NCBI Taxonomy" id="74318"/>
    <lineage>
        <taxon>Bacteria</taxon>
        <taxon>Pseudomonadati</taxon>
        <taxon>Pseudomonadota</taxon>
        <taxon>Alphaproteobacteria</taxon>
        <taxon>Maricaulales</taxon>
        <taxon>Maricaulaceae</taxon>
        <taxon>Maricaulis</taxon>
    </lineage>
</organism>
<evidence type="ECO:0000313" key="6">
    <source>
        <dbReference type="Proteomes" id="UP000273675"/>
    </source>
</evidence>
<sequence length="358" mass="37393">MTLISPIEPDTARSTRSSPYIAGIAHSLASRRRDSVEIDAEMGRPAGWLERLSGVRSRTVAGPDDSQEAMAGRAALAALKAAEISLDGIDLLLFGAAVGRQPIPATAPLIKREIGATHLPFPAYDVNATCLSALTALDIAALQIAAGRARTVLVVTSEIASRALPWQSDPKTAGLFGDGAAAIVLTATPPTSRQAGGPAGGSMSLRFRDFLMETHAEAYDCCTLGAGGTRFDYHDAPEAFAAHALFRMDGPELFRLSAAKLPAFIARLLDRLGWSHDDVDLVIPHQASPLALAHMARRSGFSGDRIFNHVAMTGNLIAASLPVALSSALQDGRIRPGMKLLMVGTSAGVSLGGAGLES</sequence>
<evidence type="ECO:0000259" key="3">
    <source>
        <dbReference type="Pfam" id="PF08541"/>
    </source>
</evidence>
<name>A0A495DLN1_9PROT</name>